<reference evidence="2" key="2">
    <citation type="submission" date="2020-09" db="EMBL/GenBank/DDBJ databases">
        <authorList>
            <person name="Sun Q."/>
            <person name="Zhou Y."/>
        </authorList>
    </citation>
    <scope>NUCLEOTIDE SEQUENCE</scope>
    <source>
        <strain evidence="2">CGMCC 4.7138</strain>
    </source>
</reference>
<name>A0A8H9H4G1_9ACTN</name>
<evidence type="ECO:0000256" key="1">
    <source>
        <dbReference type="SAM" id="Phobius"/>
    </source>
</evidence>
<reference evidence="2" key="1">
    <citation type="journal article" date="2014" name="Int. J. Syst. Evol. Microbiol.">
        <title>Complete genome sequence of Corynebacterium casei LMG S-19264T (=DSM 44701T), isolated from a smear-ripened cheese.</title>
        <authorList>
            <consortium name="US DOE Joint Genome Institute (JGI-PGF)"/>
            <person name="Walter F."/>
            <person name="Albersmeier A."/>
            <person name="Kalinowski J."/>
            <person name="Ruckert C."/>
        </authorList>
    </citation>
    <scope>NUCLEOTIDE SEQUENCE</scope>
    <source>
        <strain evidence="2">CGMCC 4.7138</strain>
    </source>
</reference>
<dbReference type="Proteomes" id="UP000653480">
    <property type="component" value="Unassembled WGS sequence"/>
</dbReference>
<accession>A0A8H9H4G1</accession>
<dbReference type="OrthoDB" id="3540959at2"/>
<proteinExistence type="predicted"/>
<keyword evidence="1" id="KW-1133">Transmembrane helix</keyword>
<protein>
    <submittedName>
        <fullName evidence="2">Uncharacterized protein</fullName>
    </submittedName>
</protein>
<organism evidence="2 3">
    <name type="scientific">Microbispora bryophytorum</name>
    <dbReference type="NCBI Taxonomy" id="1460882"/>
    <lineage>
        <taxon>Bacteria</taxon>
        <taxon>Bacillati</taxon>
        <taxon>Actinomycetota</taxon>
        <taxon>Actinomycetes</taxon>
        <taxon>Streptosporangiales</taxon>
        <taxon>Streptosporangiaceae</taxon>
        <taxon>Microbispora</taxon>
    </lineage>
</organism>
<dbReference type="EMBL" id="BMMN01000009">
    <property type="protein sequence ID" value="GGO20425.1"/>
    <property type="molecule type" value="Genomic_DNA"/>
</dbReference>
<evidence type="ECO:0000313" key="2">
    <source>
        <dbReference type="EMBL" id="GGO20425.1"/>
    </source>
</evidence>
<keyword evidence="1" id="KW-0472">Membrane</keyword>
<gene>
    <name evidence="2" type="ORF">GCM10011574_46840</name>
</gene>
<dbReference type="RefSeq" id="WP_142571696.1">
    <property type="nucleotide sequence ID" value="NZ_BMMN01000009.1"/>
</dbReference>
<comment type="caution">
    <text evidence="2">The sequence shown here is derived from an EMBL/GenBank/DDBJ whole genome shotgun (WGS) entry which is preliminary data.</text>
</comment>
<sequence>MTMTDNDLRDLLARDASEARGAGVTLADVDRRVRRIRRRRGAAGAVLAAGLAAAAMVATAPRTVTITPADGSDPAAAMAGPSLTPGVSYLAGQRVFLEKEIEMGGRVLRFPYTGISTSVNVQVDCREPSYAFVWLNGRLETQGVCGVQRDQVDHLISWIDESGGDLRGDNEVDVALVPVQRAAADRDPGTPIPALGEHEAERVVGETGEYRTGGRVTIREAWLLAVAPTPVNCDRDIVIHKPNGQEILSSACDQPSEKPPSPQG</sequence>
<feature type="transmembrane region" description="Helical" evidence="1">
    <location>
        <begin position="41"/>
        <end position="60"/>
    </location>
</feature>
<evidence type="ECO:0000313" key="3">
    <source>
        <dbReference type="Proteomes" id="UP000653480"/>
    </source>
</evidence>
<dbReference type="AlphaFoldDB" id="A0A8H9H4G1"/>
<keyword evidence="1" id="KW-0812">Transmembrane</keyword>
<keyword evidence="3" id="KW-1185">Reference proteome</keyword>